<comment type="caution">
    <text evidence="1">The sequence shown here is derived from an EMBL/GenBank/DDBJ whole genome shotgun (WGS) entry which is preliminary data.</text>
</comment>
<reference evidence="1 2" key="1">
    <citation type="submission" date="2019-03" db="EMBL/GenBank/DDBJ databases">
        <title>Whole genome sequence of Arthrobacter sp JH1-1.</title>
        <authorList>
            <person name="Trinh H.N."/>
        </authorList>
    </citation>
    <scope>NUCLEOTIDE SEQUENCE [LARGE SCALE GENOMIC DNA]</scope>
    <source>
        <strain evidence="1 2">JH1-1</strain>
    </source>
</reference>
<proteinExistence type="predicted"/>
<sequence length="221" mass="23661">MPTFDSIRQEADERALIRKIQKAVGFIAPADVDLPETLFGVGGALIDLKALGWMPIGIVTKDGYEFGRDVSKEDVEALGYASAVRSDTTAVARSIKMTPLETGRKHMQELVNGTDLSAVTQAANGEIVFDEPDLPADKEYRLLVIGSDGPAAANWILGRGYGRVKLVATDSEKWGSGDPVQQPLTFDVYTDSEIGSPVRKYMGGTAALANKTILGFAQATP</sequence>
<dbReference type="Proteomes" id="UP000295511">
    <property type="component" value="Unassembled WGS sequence"/>
</dbReference>
<organism evidence="1 2">
    <name type="scientific">Arthrobacter terricola</name>
    <dbReference type="NCBI Taxonomy" id="2547396"/>
    <lineage>
        <taxon>Bacteria</taxon>
        <taxon>Bacillati</taxon>
        <taxon>Actinomycetota</taxon>
        <taxon>Actinomycetes</taxon>
        <taxon>Micrococcales</taxon>
        <taxon>Micrococcaceae</taxon>
        <taxon>Arthrobacter</taxon>
    </lineage>
</organism>
<name>A0A4R5KAI6_9MICC</name>
<evidence type="ECO:0000313" key="2">
    <source>
        <dbReference type="Proteomes" id="UP000295511"/>
    </source>
</evidence>
<gene>
    <name evidence="1" type="ORF">E1809_18880</name>
</gene>
<dbReference type="OrthoDB" id="3258907at2"/>
<accession>A0A4R5KAI6</accession>
<dbReference type="AlphaFoldDB" id="A0A4R5KAI6"/>
<dbReference type="RefSeq" id="WP_133205789.1">
    <property type="nucleotide sequence ID" value="NZ_SMRU01000025.1"/>
</dbReference>
<keyword evidence="2" id="KW-1185">Reference proteome</keyword>
<protein>
    <submittedName>
        <fullName evidence="1">Uncharacterized protein</fullName>
    </submittedName>
</protein>
<evidence type="ECO:0000313" key="1">
    <source>
        <dbReference type="EMBL" id="TDF92046.1"/>
    </source>
</evidence>
<dbReference type="EMBL" id="SMRU01000025">
    <property type="protein sequence ID" value="TDF92046.1"/>
    <property type="molecule type" value="Genomic_DNA"/>
</dbReference>